<evidence type="ECO:0000256" key="2">
    <source>
        <dbReference type="SAM" id="MobiDB-lite"/>
    </source>
</evidence>
<reference evidence="4" key="1">
    <citation type="journal article" date="2023" name="Mol. Biol. Evol.">
        <title>Third-Generation Sequencing Reveals the Adaptive Role of the Epigenome in Three Deep-Sea Polychaetes.</title>
        <authorList>
            <person name="Perez M."/>
            <person name="Aroh O."/>
            <person name="Sun Y."/>
            <person name="Lan Y."/>
            <person name="Juniper S.K."/>
            <person name="Young C.R."/>
            <person name="Angers B."/>
            <person name="Qian P.Y."/>
        </authorList>
    </citation>
    <scope>NUCLEOTIDE SEQUENCE</scope>
    <source>
        <strain evidence="4">P08H-3</strain>
    </source>
</reference>
<feature type="region of interest" description="Disordered" evidence="2">
    <location>
        <begin position="329"/>
        <end position="366"/>
    </location>
</feature>
<dbReference type="AlphaFoldDB" id="A0AAD9J340"/>
<feature type="region of interest" description="Disordered" evidence="2">
    <location>
        <begin position="473"/>
        <end position="511"/>
    </location>
</feature>
<dbReference type="SUPFAM" id="SSF51197">
    <property type="entry name" value="Clavaminate synthase-like"/>
    <property type="match status" value="1"/>
</dbReference>
<dbReference type="PANTHER" id="PTHR12461">
    <property type="entry name" value="HYPOXIA-INDUCIBLE FACTOR 1 ALPHA INHIBITOR-RELATED"/>
    <property type="match status" value="1"/>
</dbReference>
<sequence>MKGPGECDVQGSLGESMSKKATDSDSVIDYRGYEPSPGIVHSIDTVPATIDVEEFFSRFIAQRKPVMIKGLLTDKEWKGHRWTNKYLKNEAGKADVIVEQRGPKEDATFGLMAPKVSMTYGEFIDSIMNDNDRLYLTTQDLERFEDDLDDFEMPKSVFAQPLKSLADDFPLQPRLLGSLIPYQLSLWQGLAKDGSSSGLHHDYHDNLYMLLRGRKRFRLFAPSAVPHMKTAGIPARVHSNGLIVYRNKPDDSTVVVRADGVPMSFLIRQRKDEAEVELIEAEEALDDLLSSDIPEQQKTTERQRLESKLEECEARIDAAMDDMLVYGCPGTSHSDYDSDEDGEPEAKKSKSETSESSSQPIAPSVKMPDHFCDLTIPTHSDNADIMFTAHPHLRQVGCIVCELHAGDMLYLPASWFHEVTSYSDDNPPKPSESGDENLKCSEDKGHLALNYWMYPPDGDSFSAPYRDNFWSRRWDTIKDGPPPPIQKVWSSDDEEDEEAYGDGEDDDTGSC</sequence>
<evidence type="ECO:0000256" key="1">
    <source>
        <dbReference type="SAM" id="Coils"/>
    </source>
</evidence>
<feature type="compositionally biased region" description="Acidic residues" evidence="2">
    <location>
        <begin position="491"/>
        <end position="511"/>
    </location>
</feature>
<evidence type="ECO:0000259" key="3">
    <source>
        <dbReference type="PROSITE" id="PS51184"/>
    </source>
</evidence>
<comment type="caution">
    <text evidence="4">The sequence shown here is derived from an EMBL/GenBank/DDBJ whole genome shotgun (WGS) entry which is preliminary data.</text>
</comment>
<dbReference type="Gene3D" id="2.60.120.10">
    <property type="entry name" value="Jelly Rolls"/>
    <property type="match status" value="1"/>
</dbReference>
<evidence type="ECO:0000313" key="5">
    <source>
        <dbReference type="Proteomes" id="UP001208570"/>
    </source>
</evidence>
<gene>
    <name evidence="4" type="ORF">LSH36_703g01045</name>
</gene>
<protein>
    <recommendedName>
        <fullName evidence="3">JmjC domain-containing protein</fullName>
    </recommendedName>
</protein>
<dbReference type="Pfam" id="PF13621">
    <property type="entry name" value="Cupin_8"/>
    <property type="match status" value="1"/>
</dbReference>
<dbReference type="InterPro" id="IPR003347">
    <property type="entry name" value="JmjC_dom"/>
</dbReference>
<dbReference type="InterPro" id="IPR014710">
    <property type="entry name" value="RmlC-like_jellyroll"/>
</dbReference>
<feature type="region of interest" description="Disordered" evidence="2">
    <location>
        <begin position="1"/>
        <end position="26"/>
    </location>
</feature>
<dbReference type="Proteomes" id="UP001208570">
    <property type="component" value="Unassembled WGS sequence"/>
</dbReference>
<keyword evidence="1" id="KW-0175">Coiled coil</keyword>
<evidence type="ECO:0000313" key="4">
    <source>
        <dbReference type="EMBL" id="KAK2145095.1"/>
    </source>
</evidence>
<feature type="domain" description="JmjC" evidence="3">
    <location>
        <begin position="158"/>
        <end position="468"/>
    </location>
</feature>
<name>A0AAD9J340_9ANNE</name>
<dbReference type="Gene3D" id="2.60.120.650">
    <property type="entry name" value="Cupin"/>
    <property type="match status" value="1"/>
</dbReference>
<dbReference type="InterPro" id="IPR041667">
    <property type="entry name" value="Cupin_8"/>
</dbReference>
<feature type="compositionally biased region" description="Basic and acidic residues" evidence="2">
    <location>
        <begin position="344"/>
        <end position="353"/>
    </location>
</feature>
<proteinExistence type="predicted"/>
<feature type="coiled-coil region" evidence="1">
    <location>
        <begin position="271"/>
        <end position="322"/>
    </location>
</feature>
<dbReference type="EMBL" id="JAODUP010000703">
    <property type="protein sequence ID" value="KAK2145095.1"/>
    <property type="molecule type" value="Genomic_DNA"/>
</dbReference>
<dbReference type="PROSITE" id="PS51184">
    <property type="entry name" value="JMJC"/>
    <property type="match status" value="1"/>
</dbReference>
<organism evidence="4 5">
    <name type="scientific">Paralvinella palmiformis</name>
    <dbReference type="NCBI Taxonomy" id="53620"/>
    <lineage>
        <taxon>Eukaryota</taxon>
        <taxon>Metazoa</taxon>
        <taxon>Spiralia</taxon>
        <taxon>Lophotrochozoa</taxon>
        <taxon>Annelida</taxon>
        <taxon>Polychaeta</taxon>
        <taxon>Sedentaria</taxon>
        <taxon>Canalipalpata</taxon>
        <taxon>Terebellida</taxon>
        <taxon>Terebelliformia</taxon>
        <taxon>Alvinellidae</taxon>
        <taxon>Paralvinella</taxon>
    </lineage>
</organism>
<dbReference type="PANTHER" id="PTHR12461:SF100">
    <property type="entry name" value="JMJC DOMAIN-CONTAINING PROTEIN 4"/>
    <property type="match status" value="1"/>
</dbReference>
<keyword evidence="5" id="KW-1185">Reference proteome</keyword>
<accession>A0AAD9J340</accession>